<organism evidence="2 3">
    <name type="scientific">Nonomuraea maheshkhaliensis</name>
    <dbReference type="NCBI Taxonomy" id="419590"/>
    <lineage>
        <taxon>Bacteria</taxon>
        <taxon>Bacillati</taxon>
        <taxon>Actinomycetota</taxon>
        <taxon>Actinomycetes</taxon>
        <taxon>Streptosporangiales</taxon>
        <taxon>Streptosporangiaceae</taxon>
        <taxon>Nonomuraea</taxon>
    </lineage>
</organism>
<dbReference type="InterPro" id="IPR001387">
    <property type="entry name" value="Cro/C1-type_HTH"/>
</dbReference>
<dbReference type="Gene3D" id="1.10.260.40">
    <property type="entry name" value="lambda repressor-like DNA-binding domains"/>
    <property type="match status" value="1"/>
</dbReference>
<dbReference type="Proteomes" id="UP001500064">
    <property type="component" value="Unassembled WGS sequence"/>
</dbReference>
<proteinExistence type="predicted"/>
<dbReference type="CDD" id="cd00093">
    <property type="entry name" value="HTH_XRE"/>
    <property type="match status" value="1"/>
</dbReference>
<dbReference type="SUPFAM" id="SSF47413">
    <property type="entry name" value="lambda repressor-like DNA-binding domains"/>
    <property type="match status" value="1"/>
</dbReference>
<feature type="domain" description="HTH cro/C1-type" evidence="1">
    <location>
        <begin position="55"/>
        <end position="110"/>
    </location>
</feature>
<dbReference type="SMART" id="SM00530">
    <property type="entry name" value="HTH_XRE"/>
    <property type="match status" value="1"/>
</dbReference>
<gene>
    <name evidence="2" type="ORF">GCM10009733_007540</name>
</gene>
<evidence type="ECO:0000259" key="1">
    <source>
        <dbReference type="SMART" id="SM00530"/>
    </source>
</evidence>
<dbReference type="Pfam" id="PF13443">
    <property type="entry name" value="HTH_26"/>
    <property type="match status" value="1"/>
</dbReference>
<protein>
    <recommendedName>
        <fullName evidence="1">HTH cro/C1-type domain-containing protein</fullName>
    </recommendedName>
</protein>
<reference evidence="3" key="1">
    <citation type="journal article" date="2019" name="Int. J. Syst. Evol. Microbiol.">
        <title>The Global Catalogue of Microorganisms (GCM) 10K type strain sequencing project: providing services to taxonomists for standard genome sequencing and annotation.</title>
        <authorList>
            <consortium name="The Broad Institute Genomics Platform"/>
            <consortium name="The Broad Institute Genome Sequencing Center for Infectious Disease"/>
            <person name="Wu L."/>
            <person name="Ma J."/>
        </authorList>
    </citation>
    <scope>NUCLEOTIDE SEQUENCE [LARGE SCALE GENOMIC DNA]</scope>
    <source>
        <strain evidence="3">JCM 13929</strain>
    </source>
</reference>
<evidence type="ECO:0000313" key="3">
    <source>
        <dbReference type="Proteomes" id="UP001500064"/>
    </source>
</evidence>
<comment type="caution">
    <text evidence="2">The sequence shown here is derived from an EMBL/GenBank/DDBJ whole genome shotgun (WGS) entry which is preliminary data.</text>
</comment>
<keyword evidence="3" id="KW-1185">Reference proteome</keyword>
<accession>A0ABP4QMZ2</accession>
<dbReference type="EMBL" id="BAAAMU010000003">
    <property type="protein sequence ID" value="GAA1613908.1"/>
    <property type="molecule type" value="Genomic_DNA"/>
</dbReference>
<evidence type="ECO:0000313" key="2">
    <source>
        <dbReference type="EMBL" id="GAA1613908.1"/>
    </source>
</evidence>
<sequence length="119" mass="13387">MNQIWGAAEESSAEEVWVRNDKVPNSYIQDGQWPTAQLDESAPIGAFYAQEIARRLRVLMNDQGLKERHVAERAGLSQKTVNRMLLGDSYCDIATLARLEAGLETDLYPTGMYRGPRQS</sequence>
<dbReference type="InterPro" id="IPR010982">
    <property type="entry name" value="Lambda_DNA-bd_dom_sf"/>
</dbReference>
<name>A0ABP4QMZ2_9ACTN</name>